<proteinExistence type="predicted"/>
<dbReference type="Pfam" id="PF23293">
    <property type="entry name" value="zf_ULT1"/>
    <property type="match status" value="1"/>
</dbReference>
<feature type="domain" description="ULTRAPETALA1/2 zinc finger" evidence="2">
    <location>
        <begin position="125"/>
        <end position="223"/>
    </location>
</feature>
<keyword evidence="4" id="KW-1185">Reference proteome</keyword>
<evidence type="ECO:0000313" key="4">
    <source>
        <dbReference type="Proteomes" id="UP001291926"/>
    </source>
</evidence>
<evidence type="ECO:0000313" key="3">
    <source>
        <dbReference type="EMBL" id="KAK4491998.1"/>
    </source>
</evidence>
<protein>
    <submittedName>
        <fullName evidence="3">Uncharacterized protein</fullName>
    </submittedName>
</protein>
<feature type="non-terminal residue" evidence="3">
    <location>
        <position position="1"/>
    </location>
</feature>
<organism evidence="3 4">
    <name type="scientific">Penstemon davidsonii</name>
    <dbReference type="NCBI Taxonomy" id="160366"/>
    <lineage>
        <taxon>Eukaryota</taxon>
        <taxon>Viridiplantae</taxon>
        <taxon>Streptophyta</taxon>
        <taxon>Embryophyta</taxon>
        <taxon>Tracheophyta</taxon>
        <taxon>Spermatophyta</taxon>
        <taxon>Magnoliopsida</taxon>
        <taxon>eudicotyledons</taxon>
        <taxon>Gunneridae</taxon>
        <taxon>Pentapetalae</taxon>
        <taxon>asterids</taxon>
        <taxon>lamiids</taxon>
        <taxon>Lamiales</taxon>
        <taxon>Plantaginaceae</taxon>
        <taxon>Cheloneae</taxon>
        <taxon>Penstemon</taxon>
    </lineage>
</organism>
<dbReference type="Pfam" id="PF23292">
    <property type="entry name" value="SAND_ULT1"/>
    <property type="match status" value="1"/>
</dbReference>
<comment type="caution">
    <text evidence="3">The sequence shown here is derived from an EMBL/GenBank/DDBJ whole genome shotgun (WGS) entry which is preliminary data.</text>
</comment>
<dbReference type="Proteomes" id="UP001291926">
    <property type="component" value="Unassembled WGS sequence"/>
</dbReference>
<reference evidence="3 4" key="1">
    <citation type="journal article" date="2023" name="bioRxiv">
        <title>Genome report: Whole genome sequence and annotation of Penstemon davidsonii.</title>
        <authorList>
            <person name="Ostevik K.L."/>
            <person name="Alabady M."/>
            <person name="Zhang M."/>
            <person name="Rausher M.D."/>
        </authorList>
    </citation>
    <scope>NUCLEOTIDE SEQUENCE [LARGE SCALE GENOMIC DNA]</scope>
    <source>
        <strain evidence="3">DNT005</strain>
        <tissue evidence="3">Whole leaf</tissue>
    </source>
</reference>
<sequence length="225" mass="25851">NHLREANMFTKEELSSFYGVLNNNQDLIEIDCGCTIAKYGDTPGKLRIFVDGKIEIDCYCIENCPGVNLSPIEFAKHAGRTNAHNNWKSQIWVFKNDGEKVVLRKTCLLKYHIEVFQRPLREVIHRDEFLSCSRCGKDRRFVLRSREDCKIYHNALIDINWKCSDLPNHSLTCNDDEERQSRRVRRGCPGSTKCEGCEKCVCLGCSMCRFADCSCSSCVDFIQSV</sequence>
<dbReference type="PANTHER" id="PTHR34053:SF4">
    <property type="entry name" value="PROTEIN ULTRAPETALA 2-LIKE"/>
    <property type="match status" value="1"/>
</dbReference>
<gene>
    <name evidence="3" type="ORF">RD792_002786</name>
</gene>
<name>A0ABR0DT32_9LAMI</name>
<evidence type="ECO:0000259" key="2">
    <source>
        <dbReference type="Pfam" id="PF23293"/>
    </source>
</evidence>
<dbReference type="EMBL" id="JAYDYQ010001087">
    <property type="protein sequence ID" value="KAK4491998.1"/>
    <property type="molecule type" value="Genomic_DNA"/>
</dbReference>
<dbReference type="PANTHER" id="PTHR34053">
    <property type="entry name" value="PROTEIN ULTRAPETALA 1"/>
    <property type="match status" value="1"/>
</dbReference>
<evidence type="ECO:0000259" key="1">
    <source>
        <dbReference type="Pfam" id="PF23292"/>
    </source>
</evidence>
<feature type="domain" description="ULTRAPETALA1/2 SAND" evidence="1">
    <location>
        <begin position="20"/>
        <end position="112"/>
    </location>
</feature>
<dbReference type="InterPro" id="IPR057011">
    <property type="entry name" value="ULT1/2_SAND"/>
</dbReference>
<dbReference type="InterPro" id="IPR057012">
    <property type="entry name" value="ULT1/2_Znf"/>
</dbReference>
<dbReference type="InterPro" id="IPR020533">
    <property type="entry name" value="Developmental_reg_ULTRAPETALA"/>
</dbReference>
<accession>A0ABR0DT32</accession>